<feature type="transmembrane region" description="Helical" evidence="2">
    <location>
        <begin position="33"/>
        <end position="52"/>
    </location>
</feature>
<keyword evidence="2" id="KW-1133">Transmembrane helix</keyword>
<evidence type="ECO:0000256" key="2">
    <source>
        <dbReference type="SAM" id="Phobius"/>
    </source>
</evidence>
<name>A0A0S4J642_BODSA</name>
<accession>A0A0S4J642</accession>
<dbReference type="VEuPathDB" id="TriTrypDB:BSAL_87860"/>
<dbReference type="AlphaFoldDB" id="A0A0S4J642"/>
<proteinExistence type="predicted"/>
<reference evidence="4" key="1">
    <citation type="submission" date="2015-09" db="EMBL/GenBank/DDBJ databases">
        <authorList>
            <consortium name="Pathogen Informatics"/>
        </authorList>
    </citation>
    <scope>NUCLEOTIDE SEQUENCE [LARGE SCALE GENOMIC DNA]</scope>
    <source>
        <strain evidence="4">Lake Konstanz</strain>
    </source>
</reference>
<keyword evidence="4" id="KW-1185">Reference proteome</keyword>
<dbReference type="Proteomes" id="UP000051952">
    <property type="component" value="Unassembled WGS sequence"/>
</dbReference>
<evidence type="ECO:0000313" key="3">
    <source>
        <dbReference type="EMBL" id="CUG83871.1"/>
    </source>
</evidence>
<feature type="region of interest" description="Disordered" evidence="1">
    <location>
        <begin position="368"/>
        <end position="402"/>
    </location>
</feature>
<dbReference type="EMBL" id="CYKH01001106">
    <property type="protein sequence ID" value="CUG83871.1"/>
    <property type="molecule type" value="Genomic_DNA"/>
</dbReference>
<protein>
    <submittedName>
        <fullName evidence="3">Membrane-associated protein, putative</fullName>
    </submittedName>
</protein>
<keyword evidence="2" id="KW-0472">Membrane</keyword>
<keyword evidence="2" id="KW-0812">Transmembrane</keyword>
<evidence type="ECO:0000256" key="1">
    <source>
        <dbReference type="SAM" id="MobiDB-lite"/>
    </source>
</evidence>
<evidence type="ECO:0000313" key="4">
    <source>
        <dbReference type="Proteomes" id="UP000051952"/>
    </source>
</evidence>
<organism evidence="3 4">
    <name type="scientific">Bodo saltans</name>
    <name type="common">Flagellated protozoan</name>
    <dbReference type="NCBI Taxonomy" id="75058"/>
    <lineage>
        <taxon>Eukaryota</taxon>
        <taxon>Discoba</taxon>
        <taxon>Euglenozoa</taxon>
        <taxon>Kinetoplastea</taxon>
        <taxon>Metakinetoplastina</taxon>
        <taxon>Eubodonida</taxon>
        <taxon>Bodonidae</taxon>
        <taxon>Bodo</taxon>
    </lineage>
</organism>
<gene>
    <name evidence="3" type="ORF">BSAL_87860</name>
</gene>
<sequence length="441" mass="47736">MSRQPSGAGADRRQFLMGPIEKFLRHRRIPFKLIANVVLIVLLTCLVQLYVAPLQTALGKERHRLVEAILTLPTEDGLPDSYQSKWHGDYADTPRVAVVDSSGAAQYILHIPSLLRAESSDANVAIEVTFNEFSAATSGGMPLALSGLTVQWSSGLVNPINSSANSLLDIGLAMHHFLMESTNDVIKAALRSVSALTTIDCGATLPSSALCDGPNGYKMMCAPCVPPAWVALRNEDNGVDVRNAWAAMRLVQYVSSMAVSCSWTTVVSTWQGVQKSGGMGNDESLDRTWDTRVTLTKMYGLSMRIEPTVFCTTTRKGFFSSDNELSPDDGFAVVALIVGLNVMSLVDCALRIRALLVVRKEGGDVGFGVDGASNDSGDDVSLAPQGRQHSAQQDESDEGEDDRIDSNAAMIRPAVVNSSEWSNFLLRNKGKKWHMTAIVRL</sequence>